<dbReference type="PROSITE" id="PS50931">
    <property type="entry name" value="HTH_LYSR"/>
    <property type="match status" value="1"/>
</dbReference>
<evidence type="ECO:0000256" key="2">
    <source>
        <dbReference type="ARBA" id="ARBA00023015"/>
    </source>
</evidence>
<comment type="caution">
    <text evidence="6">The sequence shown here is derived from an EMBL/GenBank/DDBJ whole genome shotgun (WGS) entry which is preliminary data.</text>
</comment>
<dbReference type="GO" id="GO:0043565">
    <property type="term" value="F:sequence-specific DNA binding"/>
    <property type="evidence" value="ECO:0007669"/>
    <property type="project" value="TreeGrafter"/>
</dbReference>
<keyword evidence="7" id="KW-1185">Reference proteome</keyword>
<evidence type="ECO:0000256" key="1">
    <source>
        <dbReference type="ARBA" id="ARBA00009437"/>
    </source>
</evidence>
<name>A0A2T1HRT0_9HYPH</name>
<evidence type="ECO:0000256" key="3">
    <source>
        <dbReference type="ARBA" id="ARBA00023125"/>
    </source>
</evidence>
<keyword evidence="3" id="KW-0238">DNA-binding</keyword>
<dbReference type="PANTHER" id="PTHR30537">
    <property type="entry name" value="HTH-TYPE TRANSCRIPTIONAL REGULATOR"/>
    <property type="match status" value="1"/>
</dbReference>
<dbReference type="Pfam" id="PF00126">
    <property type="entry name" value="HTH_1"/>
    <property type="match status" value="1"/>
</dbReference>
<dbReference type="Gene3D" id="3.40.190.290">
    <property type="match status" value="1"/>
</dbReference>
<evidence type="ECO:0000313" key="7">
    <source>
        <dbReference type="Proteomes" id="UP000239772"/>
    </source>
</evidence>
<proteinExistence type="inferred from homology"/>
<sequence length="354" mass="39797">MQPITHRGDPKTDRPTVMGLENVSWDDLRIFVVAARSQSFRKAAAAVKTSSSTVIRHIERLERRLGVSLFDRLPEGVRLTREGAGVLDVANRMEQATIGLRRHIDRSPTVRGIVRCAVTEGLGTFWMMPRLSEFARTNPYTLVDLRCTMNPSDVLRLESDVAVQLVRPQAPDLKVIKLGRLHAYPFAAQSYLDIYGAPRTREELAQHRLVDQVSPQVPEGLLASLLGLRSIEGIVALRTNLSSSHFYAVESGVGIGFLPTYAIPLGARIVPLDVGVCEPVDIWLTFHPDIQHVPRVRLFIDWLRSIFDPARFPWFSDDFIHPNDLRSWSLSRPERAVPPFDGALAHPHEAELWS</sequence>
<dbReference type="Gene3D" id="1.10.10.10">
    <property type="entry name" value="Winged helix-like DNA-binding domain superfamily/Winged helix DNA-binding domain"/>
    <property type="match status" value="1"/>
</dbReference>
<dbReference type="SUPFAM" id="SSF53850">
    <property type="entry name" value="Periplasmic binding protein-like II"/>
    <property type="match status" value="1"/>
</dbReference>
<feature type="domain" description="HTH lysR-type" evidence="5">
    <location>
        <begin position="23"/>
        <end position="80"/>
    </location>
</feature>
<dbReference type="Proteomes" id="UP000239772">
    <property type="component" value="Unassembled WGS sequence"/>
</dbReference>
<dbReference type="InterPro" id="IPR036388">
    <property type="entry name" value="WH-like_DNA-bd_sf"/>
</dbReference>
<accession>A0A2T1HRT0</accession>
<dbReference type="AlphaFoldDB" id="A0A2T1HRT0"/>
<dbReference type="InterPro" id="IPR000847">
    <property type="entry name" value="LysR_HTH_N"/>
</dbReference>
<organism evidence="6 7">
    <name type="scientific">Alsobacter soli</name>
    <dbReference type="NCBI Taxonomy" id="2109933"/>
    <lineage>
        <taxon>Bacteria</taxon>
        <taxon>Pseudomonadati</taxon>
        <taxon>Pseudomonadota</taxon>
        <taxon>Alphaproteobacteria</taxon>
        <taxon>Hyphomicrobiales</taxon>
        <taxon>Alsobacteraceae</taxon>
        <taxon>Alsobacter</taxon>
    </lineage>
</organism>
<dbReference type="GO" id="GO:0003700">
    <property type="term" value="F:DNA-binding transcription factor activity"/>
    <property type="evidence" value="ECO:0007669"/>
    <property type="project" value="InterPro"/>
</dbReference>
<evidence type="ECO:0000256" key="4">
    <source>
        <dbReference type="ARBA" id="ARBA00023163"/>
    </source>
</evidence>
<dbReference type="InterPro" id="IPR058163">
    <property type="entry name" value="LysR-type_TF_proteobact-type"/>
</dbReference>
<keyword evidence="2" id="KW-0805">Transcription regulation</keyword>
<dbReference type="InterPro" id="IPR005119">
    <property type="entry name" value="LysR_subst-bd"/>
</dbReference>
<gene>
    <name evidence="6" type="ORF">SLNSH_13975</name>
</gene>
<comment type="similarity">
    <text evidence="1">Belongs to the LysR transcriptional regulatory family.</text>
</comment>
<reference evidence="7" key="1">
    <citation type="submission" date="2018-03" db="EMBL/GenBank/DDBJ databases">
        <authorList>
            <person name="Sun L."/>
            <person name="Liu H."/>
            <person name="Chen W."/>
            <person name="Huang K."/>
            <person name="Liu W."/>
            <person name="Gao X."/>
        </authorList>
    </citation>
    <scope>NUCLEOTIDE SEQUENCE [LARGE SCALE GENOMIC DNA]</scope>
    <source>
        <strain evidence="7">SH9</strain>
    </source>
</reference>
<keyword evidence="4" id="KW-0804">Transcription</keyword>
<dbReference type="SUPFAM" id="SSF46785">
    <property type="entry name" value="Winged helix' DNA-binding domain"/>
    <property type="match status" value="1"/>
</dbReference>
<dbReference type="GO" id="GO:0006351">
    <property type="term" value="P:DNA-templated transcription"/>
    <property type="evidence" value="ECO:0007669"/>
    <property type="project" value="TreeGrafter"/>
</dbReference>
<dbReference type="EMBL" id="PVZS01000014">
    <property type="protein sequence ID" value="PSC04335.1"/>
    <property type="molecule type" value="Genomic_DNA"/>
</dbReference>
<evidence type="ECO:0000259" key="5">
    <source>
        <dbReference type="PROSITE" id="PS50931"/>
    </source>
</evidence>
<evidence type="ECO:0000313" key="6">
    <source>
        <dbReference type="EMBL" id="PSC04335.1"/>
    </source>
</evidence>
<dbReference type="PANTHER" id="PTHR30537:SF3">
    <property type="entry name" value="TRANSCRIPTIONAL REGULATORY PROTEIN"/>
    <property type="match status" value="1"/>
</dbReference>
<protein>
    <submittedName>
        <fullName evidence="6">LysR family transcriptional regulator</fullName>
    </submittedName>
</protein>
<dbReference type="InterPro" id="IPR036390">
    <property type="entry name" value="WH_DNA-bd_sf"/>
</dbReference>
<dbReference type="Pfam" id="PF03466">
    <property type="entry name" value="LysR_substrate"/>
    <property type="match status" value="1"/>
</dbReference>